<proteinExistence type="inferred from homology"/>
<evidence type="ECO:0000256" key="1">
    <source>
        <dbReference type="ARBA" id="ARBA00010996"/>
    </source>
</evidence>
<dbReference type="Pfam" id="PF02630">
    <property type="entry name" value="SCO1-SenC"/>
    <property type="match status" value="1"/>
</dbReference>
<reference evidence="7 8" key="1">
    <citation type="submission" date="2018-04" db="EMBL/GenBank/DDBJ databases">
        <title>Sphingobacterium cortibacter sp. nov.</title>
        <authorList>
            <person name="Li Y."/>
        </authorList>
    </citation>
    <scope>NUCLEOTIDE SEQUENCE [LARGE SCALE GENOMIC DNA]</scope>
    <source>
        <strain evidence="7 8">2c-3</strain>
    </source>
</reference>
<dbReference type="GO" id="GO:0046872">
    <property type="term" value="F:metal ion binding"/>
    <property type="evidence" value="ECO:0007669"/>
    <property type="project" value="UniProtKB-KW"/>
</dbReference>
<feature type="chain" id="PRO_5015402075" evidence="5">
    <location>
        <begin position="30"/>
        <end position="222"/>
    </location>
</feature>
<dbReference type="InterPro" id="IPR036249">
    <property type="entry name" value="Thioredoxin-like_sf"/>
</dbReference>
<dbReference type="EMBL" id="QDKG01000008">
    <property type="protein sequence ID" value="PVH23982.1"/>
    <property type="molecule type" value="Genomic_DNA"/>
</dbReference>
<keyword evidence="5" id="KW-0732">Signal</keyword>
<dbReference type="PANTHER" id="PTHR12151">
    <property type="entry name" value="ELECTRON TRANSPORT PROTIN SCO1/SENC FAMILY MEMBER"/>
    <property type="match status" value="1"/>
</dbReference>
<keyword evidence="3" id="KW-0479">Metal-binding</keyword>
<comment type="caution">
    <text evidence="7">The sequence shown here is derived from an EMBL/GenBank/DDBJ whole genome shotgun (WGS) entry which is preliminary data.</text>
</comment>
<dbReference type="PROSITE" id="PS51352">
    <property type="entry name" value="THIOREDOXIN_2"/>
    <property type="match status" value="1"/>
</dbReference>
<dbReference type="RefSeq" id="WP_116777019.1">
    <property type="nucleotide sequence ID" value="NZ_QDKG01000008.1"/>
</dbReference>
<dbReference type="InterPro" id="IPR003782">
    <property type="entry name" value="SCO1/SenC"/>
</dbReference>
<feature type="signal peptide" evidence="5">
    <location>
        <begin position="1"/>
        <end position="29"/>
    </location>
</feature>
<organism evidence="7 8">
    <name type="scientific">Sphingobacterium corticibacter</name>
    <dbReference type="NCBI Taxonomy" id="2171749"/>
    <lineage>
        <taxon>Bacteria</taxon>
        <taxon>Pseudomonadati</taxon>
        <taxon>Bacteroidota</taxon>
        <taxon>Sphingobacteriia</taxon>
        <taxon>Sphingobacteriales</taxon>
        <taxon>Sphingobacteriaceae</taxon>
        <taxon>Sphingobacterium</taxon>
    </lineage>
</organism>
<feature type="binding site" evidence="3">
    <location>
        <position position="95"/>
    </location>
    <ligand>
        <name>Cu cation</name>
        <dbReference type="ChEBI" id="CHEBI:23378"/>
    </ligand>
</feature>
<dbReference type="SUPFAM" id="SSF52833">
    <property type="entry name" value="Thioredoxin-like"/>
    <property type="match status" value="1"/>
</dbReference>
<feature type="binding site" evidence="3">
    <location>
        <position position="91"/>
    </location>
    <ligand>
        <name>Cu cation</name>
        <dbReference type="ChEBI" id="CHEBI:23378"/>
    </ligand>
</feature>
<dbReference type="CDD" id="cd02968">
    <property type="entry name" value="SCO"/>
    <property type="match status" value="1"/>
</dbReference>
<dbReference type="PANTHER" id="PTHR12151:SF25">
    <property type="entry name" value="LINALOOL DEHYDRATASE_ISOMERASE DOMAIN-CONTAINING PROTEIN"/>
    <property type="match status" value="1"/>
</dbReference>
<evidence type="ECO:0000256" key="5">
    <source>
        <dbReference type="SAM" id="SignalP"/>
    </source>
</evidence>
<protein>
    <submittedName>
        <fullName evidence="7">SCO family protein</fullName>
    </submittedName>
</protein>
<evidence type="ECO:0000313" key="7">
    <source>
        <dbReference type="EMBL" id="PVH23982.1"/>
    </source>
</evidence>
<name>A0A2T8HF39_9SPHI</name>
<gene>
    <name evidence="7" type="ORF">DC487_16165</name>
</gene>
<dbReference type="OrthoDB" id="9811998at2"/>
<comment type="similarity">
    <text evidence="1">Belongs to the SCO1/2 family.</text>
</comment>
<dbReference type="Gene3D" id="3.40.30.10">
    <property type="entry name" value="Glutaredoxin"/>
    <property type="match status" value="1"/>
</dbReference>
<keyword evidence="8" id="KW-1185">Reference proteome</keyword>
<evidence type="ECO:0000256" key="4">
    <source>
        <dbReference type="PIRSR" id="PIRSR603782-2"/>
    </source>
</evidence>
<dbReference type="InterPro" id="IPR013766">
    <property type="entry name" value="Thioredoxin_domain"/>
</dbReference>
<evidence type="ECO:0000256" key="3">
    <source>
        <dbReference type="PIRSR" id="PIRSR603782-1"/>
    </source>
</evidence>
<dbReference type="AlphaFoldDB" id="A0A2T8HF39"/>
<accession>A0A2T8HF39</accession>
<evidence type="ECO:0000313" key="8">
    <source>
        <dbReference type="Proteomes" id="UP000245627"/>
    </source>
</evidence>
<feature type="domain" description="Thioredoxin" evidence="6">
    <location>
        <begin position="53"/>
        <end position="216"/>
    </location>
</feature>
<evidence type="ECO:0000256" key="2">
    <source>
        <dbReference type="ARBA" id="ARBA00023008"/>
    </source>
</evidence>
<keyword evidence="2 3" id="KW-0186">Copper</keyword>
<feature type="disulfide bond" description="Redox-active" evidence="4">
    <location>
        <begin position="91"/>
        <end position="95"/>
    </location>
</feature>
<keyword evidence="4" id="KW-1015">Disulfide bond</keyword>
<sequence length="222" mass="25289">MPTNRGKRAIKWSSLYVILGICLASCDQATSTLPIYGHREPVERNVDGKTVIDTIYQTIPDFNFINQDSATLTQAFFDDKIYVANFFFTHCPSICPTMQRNMLKIYQEYKGDDRIAFLSHSIDFKYDQPHILKAYATKLGVDNDQWQFVNGSKADIYGISEKYLVYTAEDTNAPGGYDHQGYLVLIDKDRRIRGAYDGTDDEQVSKLQADLKILLKEQNPGS</sequence>
<feature type="binding site" evidence="3">
    <location>
        <position position="179"/>
    </location>
    <ligand>
        <name>Cu cation</name>
        <dbReference type="ChEBI" id="CHEBI:23378"/>
    </ligand>
</feature>
<evidence type="ECO:0000259" key="6">
    <source>
        <dbReference type="PROSITE" id="PS51352"/>
    </source>
</evidence>
<dbReference type="Proteomes" id="UP000245627">
    <property type="component" value="Unassembled WGS sequence"/>
</dbReference>